<protein>
    <submittedName>
        <fullName evidence="2">Uncharacterized protein</fullName>
    </submittedName>
</protein>
<gene>
    <name evidence="2" type="ORF">PsB1_1472</name>
</gene>
<dbReference type="EMBL" id="BPFZ01000008">
    <property type="protein sequence ID" value="GIU67318.1"/>
    <property type="molecule type" value="Genomic_DNA"/>
</dbReference>
<proteinExistence type="predicted"/>
<organism evidence="2 3">
    <name type="scientific">Candidatus Phycosocius spiralis</name>
    <dbReference type="NCBI Taxonomy" id="2815099"/>
    <lineage>
        <taxon>Bacteria</taxon>
        <taxon>Pseudomonadati</taxon>
        <taxon>Pseudomonadota</taxon>
        <taxon>Alphaproteobacteria</taxon>
        <taxon>Caulobacterales</taxon>
        <taxon>Caulobacterales incertae sedis</taxon>
        <taxon>Candidatus Phycosocius</taxon>
    </lineage>
</organism>
<feature type="compositionally biased region" description="Basic and acidic residues" evidence="1">
    <location>
        <begin position="34"/>
        <end position="46"/>
    </location>
</feature>
<feature type="region of interest" description="Disordered" evidence="1">
    <location>
        <begin position="19"/>
        <end position="62"/>
    </location>
</feature>
<reference evidence="2" key="2">
    <citation type="journal article" date="2023" name="ISME Commun">
        <title>Characterization of a bloom-associated alphaproteobacterial lineage, 'Candidatus Phycosocius': insights into freshwater algal-bacterial interactions.</title>
        <authorList>
            <person name="Tanabe Y."/>
            <person name="Yamaguchi H."/>
            <person name="Yoshida M."/>
            <person name="Kai A."/>
            <person name="Okazaki Y."/>
        </authorList>
    </citation>
    <scope>NUCLEOTIDE SEQUENCE</scope>
    <source>
        <strain evidence="2">BOTRYCO-1</strain>
    </source>
</reference>
<sequence length="62" mass="7042">MRRDRMMLAQAYEVTAGETIPHDRAEGATAPETLRQKDRSHTKMLESVEPIAQPPKEQALPR</sequence>
<reference evidence="2" key="1">
    <citation type="submission" date="2021-05" db="EMBL/GenBank/DDBJ databases">
        <authorList>
            <person name="Tanabe Y."/>
        </authorList>
    </citation>
    <scope>NUCLEOTIDE SEQUENCE</scope>
    <source>
        <strain evidence="2">BOTRYCO-1</strain>
    </source>
</reference>
<comment type="caution">
    <text evidence="2">The sequence shown here is derived from an EMBL/GenBank/DDBJ whole genome shotgun (WGS) entry which is preliminary data.</text>
</comment>
<evidence type="ECO:0000313" key="3">
    <source>
        <dbReference type="Proteomes" id="UP001161064"/>
    </source>
</evidence>
<keyword evidence="3" id="KW-1185">Reference proteome</keyword>
<accession>A0ABQ4PWD5</accession>
<dbReference type="Proteomes" id="UP001161064">
    <property type="component" value="Unassembled WGS sequence"/>
</dbReference>
<evidence type="ECO:0000256" key="1">
    <source>
        <dbReference type="SAM" id="MobiDB-lite"/>
    </source>
</evidence>
<evidence type="ECO:0000313" key="2">
    <source>
        <dbReference type="EMBL" id="GIU67318.1"/>
    </source>
</evidence>
<name>A0ABQ4PWD5_9PROT</name>